<dbReference type="AlphaFoldDB" id="A0A1G9GPP5"/>
<dbReference type="Proteomes" id="UP000198683">
    <property type="component" value="Unassembled WGS sequence"/>
</dbReference>
<dbReference type="InterPro" id="IPR045778">
    <property type="entry name" value="DUF6204"/>
</dbReference>
<evidence type="ECO:0000313" key="2">
    <source>
        <dbReference type="Proteomes" id="UP000198683"/>
    </source>
</evidence>
<proteinExistence type="predicted"/>
<name>A0A1G9GPP5_9ACTN</name>
<evidence type="ECO:0000313" key="1">
    <source>
        <dbReference type="EMBL" id="SDL02660.1"/>
    </source>
</evidence>
<organism evidence="1 2">
    <name type="scientific">Nonomuraea maritima</name>
    <dbReference type="NCBI Taxonomy" id="683260"/>
    <lineage>
        <taxon>Bacteria</taxon>
        <taxon>Bacillati</taxon>
        <taxon>Actinomycetota</taxon>
        <taxon>Actinomycetes</taxon>
        <taxon>Streptosporangiales</taxon>
        <taxon>Streptosporangiaceae</taxon>
        <taxon>Nonomuraea</taxon>
    </lineage>
</organism>
<dbReference type="RefSeq" id="WP_176903227.1">
    <property type="nucleotide sequence ID" value="NZ_FNFB01000014.1"/>
</dbReference>
<accession>A0A1G9GPP5</accession>
<keyword evidence="2" id="KW-1185">Reference proteome</keyword>
<dbReference type="STRING" id="683260.SAMN05421874_114171"/>
<gene>
    <name evidence="1" type="ORF">SAMN05421874_114171</name>
</gene>
<reference evidence="1 2" key="1">
    <citation type="submission" date="2016-10" db="EMBL/GenBank/DDBJ databases">
        <authorList>
            <person name="de Groot N.N."/>
        </authorList>
    </citation>
    <scope>NUCLEOTIDE SEQUENCE [LARGE SCALE GENOMIC DNA]</scope>
    <source>
        <strain evidence="1 2">CGMCC 4.5681</strain>
    </source>
</reference>
<dbReference type="EMBL" id="FNFB01000014">
    <property type="protein sequence ID" value="SDL02660.1"/>
    <property type="molecule type" value="Genomic_DNA"/>
</dbReference>
<sequence>MFRVIISGRFGDLDDAGRAAVLAASEVAFTEQGAFTHDATLSAFTFRCQVPAGPDDGEQDAARRALAALDAYEQPYDVLRVAVTDMRDIKPRRRPTR</sequence>
<protein>
    <submittedName>
        <fullName evidence="1">Uncharacterized protein</fullName>
    </submittedName>
</protein>
<dbReference type="Pfam" id="PF19707">
    <property type="entry name" value="DUF6204"/>
    <property type="match status" value="1"/>
</dbReference>